<feature type="non-terminal residue" evidence="1">
    <location>
        <position position="1"/>
    </location>
</feature>
<dbReference type="Proteomes" id="UP000789396">
    <property type="component" value="Unassembled WGS sequence"/>
</dbReference>
<feature type="non-terminal residue" evidence="1">
    <location>
        <position position="48"/>
    </location>
</feature>
<protein>
    <submittedName>
        <fullName evidence="1">16839_t:CDS:1</fullName>
    </submittedName>
</protein>
<sequence>DPVKEKDDPVKEFLNHTSWIPFKDLRDIKKIGKGGFSTVYSAKWIDKY</sequence>
<dbReference type="AlphaFoldDB" id="A0A9N9K5K6"/>
<dbReference type="SUPFAM" id="SSF56112">
    <property type="entry name" value="Protein kinase-like (PK-like)"/>
    <property type="match status" value="1"/>
</dbReference>
<dbReference type="EMBL" id="CAJVPZ010085149">
    <property type="protein sequence ID" value="CAG8811262.1"/>
    <property type="molecule type" value="Genomic_DNA"/>
</dbReference>
<keyword evidence="2" id="KW-1185">Reference proteome</keyword>
<organism evidence="1 2">
    <name type="scientific">Racocetra fulgida</name>
    <dbReference type="NCBI Taxonomy" id="60492"/>
    <lineage>
        <taxon>Eukaryota</taxon>
        <taxon>Fungi</taxon>
        <taxon>Fungi incertae sedis</taxon>
        <taxon>Mucoromycota</taxon>
        <taxon>Glomeromycotina</taxon>
        <taxon>Glomeromycetes</taxon>
        <taxon>Diversisporales</taxon>
        <taxon>Gigasporaceae</taxon>
        <taxon>Racocetra</taxon>
    </lineage>
</organism>
<accession>A0A9N9K5K6</accession>
<dbReference type="Gene3D" id="3.30.200.20">
    <property type="entry name" value="Phosphorylase Kinase, domain 1"/>
    <property type="match status" value="1"/>
</dbReference>
<evidence type="ECO:0000313" key="1">
    <source>
        <dbReference type="EMBL" id="CAG8811262.1"/>
    </source>
</evidence>
<dbReference type="OrthoDB" id="2376918at2759"/>
<reference evidence="1" key="1">
    <citation type="submission" date="2021-06" db="EMBL/GenBank/DDBJ databases">
        <authorList>
            <person name="Kallberg Y."/>
            <person name="Tangrot J."/>
            <person name="Rosling A."/>
        </authorList>
    </citation>
    <scope>NUCLEOTIDE SEQUENCE</scope>
    <source>
        <strain evidence="1">IN212</strain>
    </source>
</reference>
<evidence type="ECO:0000313" key="2">
    <source>
        <dbReference type="Proteomes" id="UP000789396"/>
    </source>
</evidence>
<proteinExistence type="predicted"/>
<name>A0A9N9K5K6_9GLOM</name>
<gene>
    <name evidence="1" type="ORF">RFULGI_LOCUS18779</name>
</gene>
<dbReference type="InterPro" id="IPR011009">
    <property type="entry name" value="Kinase-like_dom_sf"/>
</dbReference>
<comment type="caution">
    <text evidence="1">The sequence shown here is derived from an EMBL/GenBank/DDBJ whole genome shotgun (WGS) entry which is preliminary data.</text>
</comment>